<dbReference type="Proteomes" id="UP000095392">
    <property type="component" value="Unassembled WGS sequence"/>
</dbReference>
<reference evidence="2 3" key="1">
    <citation type="submission" date="2016-09" db="EMBL/GenBank/DDBJ databases">
        <title>Draft Genome Sequence of four Alteromonas macleodii strains isolated from copper coupons and grown long-term at elevated copper levels.</title>
        <authorList>
            <person name="Cusick K."/>
            <person name="Dale J."/>
            <person name="Little B."/>
            <person name="Biffinger J."/>
        </authorList>
    </citation>
    <scope>NUCLEOTIDE SEQUENCE [LARGE SCALE GENOMIC DNA]</scope>
    <source>
        <strain evidence="2 3">KCP01</strain>
    </source>
</reference>
<feature type="chain" id="PRO_5044258900" evidence="1">
    <location>
        <begin position="24"/>
        <end position="229"/>
    </location>
</feature>
<keyword evidence="1" id="KW-0732">Signal</keyword>
<evidence type="ECO:0000313" key="3">
    <source>
        <dbReference type="Proteomes" id="UP000095392"/>
    </source>
</evidence>
<dbReference type="EMBL" id="MIPY01000060">
    <property type="protein sequence ID" value="OES24661.1"/>
    <property type="molecule type" value="Genomic_DNA"/>
</dbReference>
<accession>A0AB36FN38</accession>
<comment type="caution">
    <text evidence="2">The sequence shown here is derived from an EMBL/GenBank/DDBJ whole genome shotgun (WGS) entry which is preliminary data.</text>
</comment>
<sequence>MKNFKASLLVGALFLSVSNGASAIQPGVYKYVPSLLCETGDVAVKQNVNQKPMFSVGTSEAGALRLEIEKQSLSAYSDLGVAYFEQISRSQEYVFNEADTLEVEGEQVTYGSHSFLLHEEPMTALEAAKLLIPTLLDVRKQSHYAGRFQKELADSKQEVTVRTVVEMDEVKHPNRIFLSSFRSDVVKSGEVIVSIDHFENIRALLHTKASRWDQTTLSGACFELEKSDQ</sequence>
<keyword evidence="3" id="KW-1185">Reference proteome</keyword>
<evidence type="ECO:0000313" key="2">
    <source>
        <dbReference type="EMBL" id="OES24661.1"/>
    </source>
</evidence>
<name>A0AB36FN38_ALTMA</name>
<proteinExistence type="predicted"/>
<evidence type="ECO:0000256" key="1">
    <source>
        <dbReference type="SAM" id="SignalP"/>
    </source>
</evidence>
<protein>
    <submittedName>
        <fullName evidence="2">Uncharacterized protein</fullName>
    </submittedName>
</protein>
<feature type="signal peptide" evidence="1">
    <location>
        <begin position="1"/>
        <end position="23"/>
    </location>
</feature>
<gene>
    <name evidence="2" type="ORF">BFV95_4687</name>
</gene>
<organism evidence="2 3">
    <name type="scientific">Alteromonas macleodii</name>
    <name type="common">Pseudoalteromonas macleodii</name>
    <dbReference type="NCBI Taxonomy" id="28108"/>
    <lineage>
        <taxon>Bacteria</taxon>
        <taxon>Pseudomonadati</taxon>
        <taxon>Pseudomonadota</taxon>
        <taxon>Gammaproteobacteria</taxon>
        <taxon>Alteromonadales</taxon>
        <taxon>Alteromonadaceae</taxon>
        <taxon>Alteromonas/Salinimonas group</taxon>
        <taxon>Alteromonas</taxon>
    </lineage>
</organism>
<dbReference type="RefSeq" id="WP_069945695.1">
    <property type="nucleotide sequence ID" value="NZ_MIPW01000051.1"/>
</dbReference>
<dbReference type="AlphaFoldDB" id="A0AB36FN38"/>